<feature type="compositionally biased region" description="Basic residues" evidence="1">
    <location>
        <begin position="156"/>
        <end position="165"/>
    </location>
</feature>
<dbReference type="InterPro" id="IPR045341">
    <property type="entry name" value="DUF6532"/>
</dbReference>
<feature type="compositionally biased region" description="Basic and acidic residues" evidence="1">
    <location>
        <begin position="1"/>
        <end position="14"/>
    </location>
</feature>
<protein>
    <recommendedName>
        <fullName evidence="2">DUF6532 domain-containing protein</fullName>
    </recommendedName>
</protein>
<evidence type="ECO:0000256" key="1">
    <source>
        <dbReference type="SAM" id="MobiDB-lite"/>
    </source>
</evidence>
<evidence type="ECO:0000313" key="3">
    <source>
        <dbReference type="EMBL" id="KAJ3486101.1"/>
    </source>
</evidence>
<feature type="compositionally biased region" description="Basic and acidic residues" evidence="1">
    <location>
        <begin position="179"/>
        <end position="190"/>
    </location>
</feature>
<proteinExistence type="predicted"/>
<dbReference type="AlphaFoldDB" id="A0AAD5YK26"/>
<evidence type="ECO:0000259" key="2">
    <source>
        <dbReference type="Pfam" id="PF20149"/>
    </source>
</evidence>
<feature type="compositionally biased region" description="Basic residues" evidence="1">
    <location>
        <begin position="118"/>
        <end position="131"/>
    </location>
</feature>
<feature type="region of interest" description="Disordered" evidence="1">
    <location>
        <begin position="1"/>
        <end position="190"/>
    </location>
</feature>
<feature type="compositionally biased region" description="Polar residues" evidence="1">
    <location>
        <begin position="55"/>
        <end position="80"/>
    </location>
</feature>
<feature type="domain" description="DUF6532" evidence="2">
    <location>
        <begin position="202"/>
        <end position="398"/>
    </location>
</feature>
<organism evidence="3 4">
    <name type="scientific">Meripilus lineatus</name>
    <dbReference type="NCBI Taxonomy" id="2056292"/>
    <lineage>
        <taxon>Eukaryota</taxon>
        <taxon>Fungi</taxon>
        <taxon>Dikarya</taxon>
        <taxon>Basidiomycota</taxon>
        <taxon>Agaricomycotina</taxon>
        <taxon>Agaricomycetes</taxon>
        <taxon>Polyporales</taxon>
        <taxon>Meripilaceae</taxon>
        <taxon>Meripilus</taxon>
    </lineage>
</organism>
<comment type="caution">
    <text evidence="3">The sequence shown here is derived from an EMBL/GenBank/DDBJ whole genome shotgun (WGS) entry which is preliminary data.</text>
</comment>
<keyword evidence="4" id="KW-1185">Reference proteome</keyword>
<dbReference type="Pfam" id="PF20149">
    <property type="entry name" value="DUF6532"/>
    <property type="match status" value="1"/>
</dbReference>
<dbReference type="EMBL" id="JANAWD010000132">
    <property type="protein sequence ID" value="KAJ3486101.1"/>
    <property type="molecule type" value="Genomic_DNA"/>
</dbReference>
<accession>A0AAD5YK26</accession>
<evidence type="ECO:0000313" key="4">
    <source>
        <dbReference type="Proteomes" id="UP001212997"/>
    </source>
</evidence>
<dbReference type="Proteomes" id="UP001212997">
    <property type="component" value="Unassembled WGS sequence"/>
</dbReference>
<gene>
    <name evidence="3" type="ORF">NLI96_g4504</name>
</gene>
<name>A0AAD5YK26_9APHY</name>
<reference evidence="3" key="1">
    <citation type="submission" date="2022-07" db="EMBL/GenBank/DDBJ databases">
        <title>Genome Sequence of Physisporinus lineatus.</title>
        <authorList>
            <person name="Buettner E."/>
        </authorList>
    </citation>
    <scope>NUCLEOTIDE SEQUENCE</scope>
    <source>
        <strain evidence="3">VT162</strain>
    </source>
</reference>
<feature type="compositionally biased region" description="Low complexity" evidence="1">
    <location>
        <begin position="90"/>
        <end position="104"/>
    </location>
</feature>
<sequence length="465" mass="53134">MDLRAAAAQKEKERRKTIRIASLATTTQYDFPDHASPFGLTQTPDDNPAGEGSEQALTQSQGSVGPQFNASQSRTVTSNLPPRRSTLFFPSSPSSREASRSRSPTPLSRDQHLGHHDHTPRRSRSRTRRQLQHSSRSQSHSHRRRRYSTPPCSRSRSPHTPRHRTRENPDVPFTPFKTKRIDPQKPRERDLSPISQSLIPLAKRYFRIRLATVDLYPSDVQVVSWIKGSVHQACTEKNIPRRYERYTHDATYSKYMFKLIKQKMSQLRNDIKDIVLASVLPAYGLLLTMSREEISKRIGFLTKQYGFAFENPDERTGLCRHPIFYTVAMGLWFSSPTDDAIKCSQSFNPFPVPTLALIGTAVLYALRCYSSGRLEVTKFEADKNVEEYQKLMGYLMEWKEKNPAALADVQYTLWRKLWYASGYAPITEEDNVRELDDRDFGIVPRDVPPADVTHAASNGLTEASE</sequence>